<organism evidence="3 4">
    <name type="scientific">Aquimarina hainanensis</name>
    <dbReference type="NCBI Taxonomy" id="1578017"/>
    <lineage>
        <taxon>Bacteria</taxon>
        <taxon>Pseudomonadati</taxon>
        <taxon>Bacteroidota</taxon>
        <taxon>Flavobacteriia</taxon>
        <taxon>Flavobacteriales</taxon>
        <taxon>Flavobacteriaceae</taxon>
        <taxon>Aquimarina</taxon>
    </lineage>
</organism>
<name>A0ABW5N4B0_9FLAO</name>
<evidence type="ECO:0000313" key="4">
    <source>
        <dbReference type="Proteomes" id="UP001597459"/>
    </source>
</evidence>
<accession>A0ABW5N4B0</accession>
<feature type="region of interest" description="Disordered" evidence="1">
    <location>
        <begin position="99"/>
        <end position="154"/>
    </location>
</feature>
<keyword evidence="2" id="KW-0812">Transmembrane</keyword>
<keyword evidence="2" id="KW-1133">Transmembrane helix</keyword>
<feature type="transmembrane region" description="Helical" evidence="2">
    <location>
        <begin position="7"/>
        <end position="27"/>
    </location>
</feature>
<dbReference type="EMBL" id="JBHULX010000001">
    <property type="protein sequence ID" value="MFD2589443.1"/>
    <property type="molecule type" value="Genomic_DNA"/>
</dbReference>
<evidence type="ECO:0000313" key="3">
    <source>
        <dbReference type="EMBL" id="MFD2589443.1"/>
    </source>
</evidence>
<evidence type="ECO:0000256" key="1">
    <source>
        <dbReference type="SAM" id="MobiDB-lite"/>
    </source>
</evidence>
<dbReference type="RefSeq" id="WP_378258058.1">
    <property type="nucleotide sequence ID" value="NZ_JBHSJV010000001.1"/>
</dbReference>
<comment type="caution">
    <text evidence="3">The sequence shown here is derived from an EMBL/GenBank/DDBJ whole genome shotgun (WGS) entry which is preliminary data.</text>
</comment>
<protein>
    <recommendedName>
        <fullName evidence="5">Energy transducer TonB</fullName>
    </recommendedName>
</protein>
<reference evidence="4" key="1">
    <citation type="journal article" date="2019" name="Int. J. Syst. Evol. Microbiol.">
        <title>The Global Catalogue of Microorganisms (GCM) 10K type strain sequencing project: providing services to taxonomists for standard genome sequencing and annotation.</title>
        <authorList>
            <consortium name="The Broad Institute Genomics Platform"/>
            <consortium name="The Broad Institute Genome Sequencing Center for Infectious Disease"/>
            <person name="Wu L."/>
            <person name="Ma J."/>
        </authorList>
    </citation>
    <scope>NUCLEOTIDE SEQUENCE [LARGE SCALE GENOMIC DNA]</scope>
    <source>
        <strain evidence="4">KCTC 42423</strain>
    </source>
</reference>
<evidence type="ECO:0000256" key="2">
    <source>
        <dbReference type="SAM" id="Phobius"/>
    </source>
</evidence>
<keyword evidence="4" id="KW-1185">Reference proteome</keyword>
<gene>
    <name evidence="3" type="ORF">ACFSTE_01280</name>
</gene>
<evidence type="ECO:0008006" key="5">
    <source>
        <dbReference type="Google" id="ProtNLM"/>
    </source>
</evidence>
<sequence>MNFIEKYKALIITSLLMGILLLGLYNIHMLGTSNNKGEMLVELPVEDIMEELEKEKEELDPIQEQRKLIAAKRTHNAYNEDFEDPDDTSFEDRLKALTESPIAESSEDGPNNLGDVSTEEDKEKEETPEQTNTDTNKQKQKTNETNNRNSSLTFTLKGRKAIDLPNPIYTCQGSGKVVVKVQVNANGYVSHSKVDKKNSTTRNECLFDNALDYANQAIFSASEVKEQKGTITYYFNYSE</sequence>
<dbReference type="Proteomes" id="UP001597459">
    <property type="component" value="Unassembled WGS sequence"/>
</dbReference>
<keyword evidence="2" id="KW-0472">Membrane</keyword>
<proteinExistence type="predicted"/>